<dbReference type="OrthoDB" id="4018688at2759"/>
<evidence type="ECO:0000256" key="2">
    <source>
        <dbReference type="SAM" id="SignalP"/>
    </source>
</evidence>
<feature type="signal peptide" evidence="2">
    <location>
        <begin position="1"/>
        <end position="17"/>
    </location>
</feature>
<gene>
    <name evidence="3" type="ORF">BDU57DRAFT_596783</name>
</gene>
<evidence type="ECO:0000313" key="4">
    <source>
        <dbReference type="Proteomes" id="UP000800096"/>
    </source>
</evidence>
<reference evidence="3" key="1">
    <citation type="journal article" date="2020" name="Stud. Mycol.">
        <title>101 Dothideomycetes genomes: a test case for predicting lifestyles and emergence of pathogens.</title>
        <authorList>
            <person name="Haridas S."/>
            <person name="Albert R."/>
            <person name="Binder M."/>
            <person name="Bloem J."/>
            <person name="Labutti K."/>
            <person name="Salamov A."/>
            <person name="Andreopoulos B."/>
            <person name="Baker S."/>
            <person name="Barry K."/>
            <person name="Bills G."/>
            <person name="Bluhm B."/>
            <person name="Cannon C."/>
            <person name="Castanera R."/>
            <person name="Culley D."/>
            <person name="Daum C."/>
            <person name="Ezra D."/>
            <person name="Gonzalez J."/>
            <person name="Henrissat B."/>
            <person name="Kuo A."/>
            <person name="Liang C."/>
            <person name="Lipzen A."/>
            <person name="Lutzoni F."/>
            <person name="Magnuson J."/>
            <person name="Mondo S."/>
            <person name="Nolan M."/>
            <person name="Ohm R."/>
            <person name="Pangilinan J."/>
            <person name="Park H.-J."/>
            <person name="Ramirez L."/>
            <person name="Alfaro M."/>
            <person name="Sun H."/>
            <person name="Tritt A."/>
            <person name="Yoshinaga Y."/>
            <person name="Zwiers L.-H."/>
            <person name="Turgeon B."/>
            <person name="Goodwin S."/>
            <person name="Spatafora J."/>
            <person name="Crous P."/>
            <person name="Grigoriev I."/>
        </authorList>
    </citation>
    <scope>NUCLEOTIDE SEQUENCE</scope>
    <source>
        <strain evidence="3">HMLAC05119</strain>
    </source>
</reference>
<accession>A0A6A5QLP2</accession>
<evidence type="ECO:0000256" key="1">
    <source>
        <dbReference type="SAM" id="MobiDB-lite"/>
    </source>
</evidence>
<keyword evidence="4" id="KW-1185">Reference proteome</keyword>
<feature type="region of interest" description="Disordered" evidence="1">
    <location>
        <begin position="60"/>
        <end position="110"/>
    </location>
</feature>
<protein>
    <submittedName>
        <fullName evidence="3">Uncharacterized protein</fullName>
    </submittedName>
</protein>
<evidence type="ECO:0000313" key="3">
    <source>
        <dbReference type="EMBL" id="KAF1914967.1"/>
    </source>
</evidence>
<dbReference type="AlphaFoldDB" id="A0A6A5QLP2"/>
<feature type="chain" id="PRO_5025687601" evidence="2">
    <location>
        <begin position="18"/>
        <end position="387"/>
    </location>
</feature>
<sequence>MLKFYLLLAIALPLTQAIRLFLSNNDGWDDSNVRSLFHLLDTTTTHDLILCAPQFGDSLRPRPTLIGEDEDGEEPEEEDLMSDDGSVSSDDDSSSPGNGNSIFDKDSSPEKVWDPLATKARVEEHRRSWHLGFNVSDFRLNYVPFPLGTNNAIDRGVWFLAPSLYKPRNSPPGNRNLPTYLEQEKPPDLFLVGPKVGSSLGESRRGDQGLSAVEDNTWWASPRRPSISFAGATGVHSGSNGPQPHWSEIYAQLAKHITLAVIESGDPYLPRLTYLHVNFPHIDFMNDRCTRLSQFKFILTSDSPNDDDSLYDDDSLNDNDSLDDPWCGRKGFPFETDVVNRDDGCYVAMSLGVPSDERRPKYSRLSVSARKDIIRRLKPILSCLPDE</sequence>
<name>A0A6A5QLP2_AMPQU</name>
<dbReference type="EMBL" id="ML979137">
    <property type="protein sequence ID" value="KAF1914967.1"/>
    <property type="molecule type" value="Genomic_DNA"/>
</dbReference>
<dbReference type="Proteomes" id="UP000800096">
    <property type="component" value="Unassembled WGS sequence"/>
</dbReference>
<keyword evidence="2" id="KW-0732">Signal</keyword>
<proteinExistence type="predicted"/>
<feature type="compositionally biased region" description="Acidic residues" evidence="1">
    <location>
        <begin position="67"/>
        <end position="82"/>
    </location>
</feature>
<organism evidence="3 4">
    <name type="scientific">Ampelomyces quisqualis</name>
    <name type="common">Powdery mildew agent</name>
    <dbReference type="NCBI Taxonomy" id="50730"/>
    <lineage>
        <taxon>Eukaryota</taxon>
        <taxon>Fungi</taxon>
        <taxon>Dikarya</taxon>
        <taxon>Ascomycota</taxon>
        <taxon>Pezizomycotina</taxon>
        <taxon>Dothideomycetes</taxon>
        <taxon>Pleosporomycetidae</taxon>
        <taxon>Pleosporales</taxon>
        <taxon>Pleosporineae</taxon>
        <taxon>Phaeosphaeriaceae</taxon>
        <taxon>Ampelomyces</taxon>
    </lineage>
</organism>